<dbReference type="EMBL" id="CM055098">
    <property type="protein sequence ID" value="KAJ7549185.1"/>
    <property type="molecule type" value="Genomic_DNA"/>
</dbReference>
<name>A0ACC2D4W2_DIPCM</name>
<keyword evidence="2" id="KW-1185">Reference proteome</keyword>
<comment type="caution">
    <text evidence="1">The sequence shown here is derived from an EMBL/GenBank/DDBJ whole genome shotgun (WGS) entry which is preliminary data.</text>
</comment>
<evidence type="ECO:0000313" key="1">
    <source>
        <dbReference type="EMBL" id="KAJ7549185.1"/>
    </source>
</evidence>
<proteinExistence type="predicted"/>
<sequence length="155" mass="18200">MWKIKFRLTAFPFRWLRQFKPLCSMLPSMSFKETFSDYSFSSGQLSERHQNSSDDESSPCWILRDIPEGHLAVYAGKEKQRFVMKMEQLNKRPFQILLDRVAQEFGYEHNGGLKIPCEAEFLEHLLLLLNNELDHPADLDMEEMLQRCSSLPLVV</sequence>
<dbReference type="Proteomes" id="UP001162992">
    <property type="component" value="Chromosome 7"/>
</dbReference>
<protein>
    <submittedName>
        <fullName evidence="1">Uncharacterized protein</fullName>
    </submittedName>
</protein>
<reference evidence="2" key="1">
    <citation type="journal article" date="2024" name="Proc. Natl. Acad. Sci. U.S.A.">
        <title>Extraordinary preservation of gene collinearity over three hundred million years revealed in homosporous lycophytes.</title>
        <authorList>
            <person name="Li C."/>
            <person name="Wickell D."/>
            <person name="Kuo L.Y."/>
            <person name="Chen X."/>
            <person name="Nie B."/>
            <person name="Liao X."/>
            <person name="Peng D."/>
            <person name="Ji J."/>
            <person name="Jenkins J."/>
            <person name="Williams M."/>
            <person name="Shu S."/>
            <person name="Plott C."/>
            <person name="Barry K."/>
            <person name="Rajasekar S."/>
            <person name="Grimwood J."/>
            <person name="Han X."/>
            <person name="Sun S."/>
            <person name="Hou Z."/>
            <person name="He W."/>
            <person name="Dai G."/>
            <person name="Sun C."/>
            <person name="Schmutz J."/>
            <person name="Leebens-Mack J.H."/>
            <person name="Li F.W."/>
            <person name="Wang L."/>
        </authorList>
    </citation>
    <scope>NUCLEOTIDE SEQUENCE [LARGE SCALE GENOMIC DNA]</scope>
    <source>
        <strain evidence="2">cv. PW_Plant_1</strain>
    </source>
</reference>
<gene>
    <name evidence="1" type="ORF">O6H91_07G044200</name>
</gene>
<accession>A0ACC2D4W2</accession>
<organism evidence="1 2">
    <name type="scientific">Diphasiastrum complanatum</name>
    <name type="common">Issler's clubmoss</name>
    <name type="synonym">Lycopodium complanatum</name>
    <dbReference type="NCBI Taxonomy" id="34168"/>
    <lineage>
        <taxon>Eukaryota</taxon>
        <taxon>Viridiplantae</taxon>
        <taxon>Streptophyta</taxon>
        <taxon>Embryophyta</taxon>
        <taxon>Tracheophyta</taxon>
        <taxon>Lycopodiopsida</taxon>
        <taxon>Lycopodiales</taxon>
        <taxon>Lycopodiaceae</taxon>
        <taxon>Lycopodioideae</taxon>
        <taxon>Diphasiastrum</taxon>
    </lineage>
</organism>
<evidence type="ECO:0000313" key="2">
    <source>
        <dbReference type="Proteomes" id="UP001162992"/>
    </source>
</evidence>